<proteinExistence type="predicted"/>
<protein>
    <submittedName>
        <fullName evidence="2">NADH-ubiquinone oxidoreductase chain 5</fullName>
    </submittedName>
</protein>
<accession>A0A0N0U300</accession>
<organism evidence="2 3">
    <name type="scientific">Melipona quadrifasciata</name>
    <dbReference type="NCBI Taxonomy" id="166423"/>
    <lineage>
        <taxon>Eukaryota</taxon>
        <taxon>Metazoa</taxon>
        <taxon>Ecdysozoa</taxon>
        <taxon>Arthropoda</taxon>
        <taxon>Hexapoda</taxon>
        <taxon>Insecta</taxon>
        <taxon>Pterygota</taxon>
        <taxon>Neoptera</taxon>
        <taxon>Endopterygota</taxon>
        <taxon>Hymenoptera</taxon>
        <taxon>Apocrita</taxon>
        <taxon>Aculeata</taxon>
        <taxon>Apoidea</taxon>
        <taxon>Anthophila</taxon>
        <taxon>Apidae</taxon>
        <taxon>Melipona</taxon>
    </lineage>
</organism>
<keyword evidence="2" id="KW-0830">Ubiquinone</keyword>
<dbReference type="EMBL" id="KQ435959">
    <property type="protein sequence ID" value="KOX68001.1"/>
    <property type="molecule type" value="Genomic_DNA"/>
</dbReference>
<evidence type="ECO:0000313" key="3">
    <source>
        <dbReference type="Proteomes" id="UP000053105"/>
    </source>
</evidence>
<dbReference type="AlphaFoldDB" id="A0A0N0U300"/>
<evidence type="ECO:0000313" key="2">
    <source>
        <dbReference type="EMBL" id="KOX68001.1"/>
    </source>
</evidence>
<name>A0A0N0U300_9HYME</name>
<feature type="region of interest" description="Disordered" evidence="1">
    <location>
        <begin position="399"/>
        <end position="455"/>
    </location>
</feature>
<gene>
    <name evidence="2" type="ORF">WN51_07942</name>
</gene>
<dbReference type="Proteomes" id="UP000053105">
    <property type="component" value="Unassembled WGS sequence"/>
</dbReference>
<keyword evidence="3" id="KW-1185">Reference proteome</keyword>
<feature type="compositionally biased region" description="Basic and acidic residues" evidence="1">
    <location>
        <begin position="440"/>
        <end position="452"/>
    </location>
</feature>
<dbReference type="OrthoDB" id="10069788at2759"/>
<reference evidence="2 3" key="1">
    <citation type="submission" date="2015-07" db="EMBL/GenBank/DDBJ databases">
        <title>The genome of Melipona quadrifasciata.</title>
        <authorList>
            <person name="Pan H."/>
            <person name="Kapheim K."/>
        </authorList>
    </citation>
    <scope>NUCLEOTIDE SEQUENCE [LARGE SCALE GENOMIC DNA]</scope>
    <source>
        <strain evidence="2">0111107301</strain>
        <tissue evidence="2">Whole body</tissue>
    </source>
</reference>
<evidence type="ECO:0000256" key="1">
    <source>
        <dbReference type="SAM" id="MobiDB-lite"/>
    </source>
</evidence>
<sequence>MLVSVKRLLCTAAAPRRRRQPRFRTLAAVFHEPILPASVPLTVSILKSTSPAITTAPVDQLRGGSAASVLFDKLFYCHKVAAHQNWLEIVEANFEIDFKKIIALSMLRQLGFIVGILCLGLIDLAFFSEQPTHYSNSISYFKVHVIKETGDRFGCTVFSISQIISKRFHLSRQEKLIEKLHDLYPSTIRLTERLRNVLNRLSKKEADATHGISAVLERSPSKFLLCSISVSENLKFKRGSVAQNCSPYQFYSSPCQSCLAKVSQSERRWNNERANSIESAATLLAHELLNFSRLSRDKFHPNFVQLTVVTNTSPNKLKTALVLLLQPRCQSESTLLIIRYKITSNNNNCKLLDKEITQNSCERIYEILSISLEITGAKFCTVPTTNSCNHRKLRTSVLPSTTETTTTPRDIFAKGSMPPPLESHSEFTGKRLRRRTSRGHNTEKKKQPPFHDRHGRRPYTRIQIWQKSIAWLPKHSNGMKIQETLPRNELRSRFECGLSLRYALVVPGYTARTITFYQRNEISYFVCVVLCSPNGGRCQTIADSVFSGIRPPLISRIANESETDLNSHLTSPFLYLFISLEAFRRVRIENVSILRENHGLESRISYK</sequence>